<dbReference type="EMBL" id="CP149822">
    <property type="protein sequence ID" value="WZN43251.1"/>
    <property type="molecule type" value="Genomic_DNA"/>
</dbReference>
<dbReference type="InterPro" id="IPR027417">
    <property type="entry name" value="P-loop_NTPase"/>
</dbReference>
<dbReference type="CDD" id="cd00077">
    <property type="entry name" value="HDc"/>
    <property type="match status" value="1"/>
</dbReference>
<sequence length="372" mass="42175">MWTLSNNKSWEHLVQSFDWVRDMALTPQDPLHHAEGDVATHTRMVLEAMCAESQYQQLSAQEQEILWAAALLHDVEKRSTTVTEPDGRISSPGHARKGAQTARQLLYGDIPTPFAIRQQVTALVRYHGFSLWALERPDPVKELVKVSQEADTRLLALLARADVLGRICADKDEMLYRIGCFEALCQEQQCWGVARPFATPHARMHYLLHENAHPDYVPFEQPVSEVILMSGLPGAGKDTFIRRHYPDLPVVSLDGLREEMGVSPTDATGNGQVIQAAKERARVFLRKGTRFVWNATNVTRQMRMQLLELFFTYKAQVRIVYVEVPYRQLFRQNSSREAVVPAPVLEKLAAKLEVPAAWEAHEVTWIAADPAF</sequence>
<dbReference type="SUPFAM" id="SSF52540">
    <property type="entry name" value="P-loop containing nucleoside triphosphate hydrolases"/>
    <property type="match status" value="1"/>
</dbReference>
<dbReference type="Pfam" id="PF13671">
    <property type="entry name" value="AAA_33"/>
    <property type="match status" value="1"/>
</dbReference>
<feature type="domain" description="HD" evidence="2">
    <location>
        <begin position="39"/>
        <end position="164"/>
    </location>
</feature>
<evidence type="ECO:0000259" key="2">
    <source>
        <dbReference type="Pfam" id="PF01966"/>
    </source>
</evidence>
<evidence type="ECO:0000313" key="4">
    <source>
        <dbReference type="Proteomes" id="UP001485459"/>
    </source>
</evidence>
<gene>
    <name evidence="3" type="ORF">WJU16_09425</name>
</gene>
<dbReference type="Gene3D" id="3.40.50.300">
    <property type="entry name" value="P-loop containing nucleotide triphosphate hydrolases"/>
    <property type="match status" value="1"/>
</dbReference>
<dbReference type="Gene3D" id="1.10.3090.10">
    <property type="entry name" value="cca-adding enzyme, domain 2"/>
    <property type="match status" value="1"/>
</dbReference>
<protein>
    <submittedName>
        <fullName evidence="3">AAA family ATPase</fullName>
    </submittedName>
</protein>
<accession>A0ABZ2YU30</accession>
<dbReference type="PANTHER" id="PTHR47545">
    <property type="entry name" value="MULTIFUNCTIONAL CCA PROTEIN"/>
    <property type="match status" value="1"/>
</dbReference>
<keyword evidence="1" id="KW-0547">Nucleotide-binding</keyword>
<dbReference type="NCBIfam" id="TIGR00277">
    <property type="entry name" value="HDIG"/>
    <property type="match status" value="1"/>
</dbReference>
<dbReference type="InterPro" id="IPR006674">
    <property type="entry name" value="HD_domain"/>
</dbReference>
<dbReference type="InterPro" id="IPR006675">
    <property type="entry name" value="HDIG_dom"/>
</dbReference>
<organism evidence="3 4">
    <name type="scientific">Chitinophaga pollutisoli</name>
    <dbReference type="NCBI Taxonomy" id="3133966"/>
    <lineage>
        <taxon>Bacteria</taxon>
        <taxon>Pseudomonadati</taxon>
        <taxon>Bacteroidota</taxon>
        <taxon>Chitinophagia</taxon>
        <taxon>Chitinophagales</taxon>
        <taxon>Chitinophagaceae</taxon>
        <taxon>Chitinophaga</taxon>
    </lineage>
</organism>
<dbReference type="Proteomes" id="UP001485459">
    <property type="component" value="Chromosome"/>
</dbReference>
<name>A0ABZ2YU30_9BACT</name>
<evidence type="ECO:0000256" key="1">
    <source>
        <dbReference type="ARBA" id="ARBA00022741"/>
    </source>
</evidence>
<proteinExistence type="predicted"/>
<dbReference type="SUPFAM" id="SSF109604">
    <property type="entry name" value="HD-domain/PDEase-like"/>
    <property type="match status" value="1"/>
</dbReference>
<dbReference type="RefSeq" id="WP_341838068.1">
    <property type="nucleotide sequence ID" value="NZ_CP149822.1"/>
</dbReference>
<dbReference type="Pfam" id="PF01966">
    <property type="entry name" value="HD"/>
    <property type="match status" value="1"/>
</dbReference>
<evidence type="ECO:0000313" key="3">
    <source>
        <dbReference type="EMBL" id="WZN43251.1"/>
    </source>
</evidence>
<dbReference type="InterPro" id="IPR003607">
    <property type="entry name" value="HD/PDEase_dom"/>
</dbReference>
<dbReference type="InterPro" id="IPR050124">
    <property type="entry name" value="tRNA_CCA-adding_enzyme"/>
</dbReference>
<reference evidence="4" key="1">
    <citation type="submission" date="2024-03" db="EMBL/GenBank/DDBJ databases">
        <title>Chitinophaga horti sp. nov., isolated from garden soil.</title>
        <authorList>
            <person name="Lee D.S."/>
            <person name="Han D.M."/>
            <person name="Baek J.H."/>
            <person name="Choi D.G."/>
            <person name="Jeon J.H."/>
            <person name="Jeon C.O."/>
        </authorList>
    </citation>
    <scope>NUCLEOTIDE SEQUENCE [LARGE SCALE GENOMIC DNA]</scope>
    <source>
        <strain evidence="4">GPA1</strain>
    </source>
</reference>
<keyword evidence="4" id="KW-1185">Reference proteome</keyword>
<dbReference type="PANTHER" id="PTHR47545:SF1">
    <property type="entry name" value="MULTIFUNCTIONAL CCA PROTEIN"/>
    <property type="match status" value="1"/>
</dbReference>